<keyword evidence="5" id="KW-0245">EGF-like domain</keyword>
<feature type="domain" description="Protein kinase" evidence="23">
    <location>
        <begin position="953"/>
        <end position="1226"/>
    </location>
</feature>
<dbReference type="FunFam" id="3.30.200.20:FF:000370">
    <property type="entry name" value="Receptor-like protein kinase 4"/>
    <property type="match status" value="1"/>
</dbReference>
<evidence type="ECO:0000256" key="19">
    <source>
        <dbReference type="ARBA" id="ARBA00047899"/>
    </source>
</evidence>
<dbReference type="Pfam" id="PF08276">
    <property type="entry name" value="PAN_2"/>
    <property type="match status" value="2"/>
</dbReference>
<dbReference type="SUPFAM" id="SSF56112">
    <property type="entry name" value="Protein kinase-like (PK-like)"/>
    <property type="match status" value="2"/>
</dbReference>
<keyword evidence="4" id="KW-0723">Serine/threonine-protein kinase</keyword>
<feature type="domain" description="Bulb-type lectin" evidence="24">
    <location>
        <begin position="518"/>
        <end position="642"/>
    </location>
</feature>
<dbReference type="SMART" id="SM00220">
    <property type="entry name" value="S_TKc"/>
    <property type="match status" value="2"/>
</dbReference>
<keyword evidence="7" id="KW-0808">Transferase</keyword>
<keyword evidence="12 26" id="KW-0418">Kinase</keyword>
<evidence type="ECO:0000256" key="4">
    <source>
        <dbReference type="ARBA" id="ARBA00022527"/>
    </source>
</evidence>
<dbReference type="PROSITE" id="PS00107">
    <property type="entry name" value="PROTEIN_KINASE_ATP"/>
    <property type="match status" value="1"/>
</dbReference>
<gene>
    <name evidence="26" type="ORF">ACMD2_14376</name>
</gene>
<evidence type="ECO:0000256" key="9">
    <source>
        <dbReference type="ARBA" id="ARBA00022729"/>
    </source>
</evidence>
<dbReference type="Gene3D" id="3.30.200.20">
    <property type="entry name" value="Phosphorylase Kinase, domain 1"/>
    <property type="match status" value="2"/>
</dbReference>
<organism evidence="26 27">
    <name type="scientific">Ananas comosus</name>
    <name type="common">Pineapple</name>
    <name type="synonym">Ananas ananas</name>
    <dbReference type="NCBI Taxonomy" id="4615"/>
    <lineage>
        <taxon>Eukaryota</taxon>
        <taxon>Viridiplantae</taxon>
        <taxon>Streptophyta</taxon>
        <taxon>Embryophyta</taxon>
        <taxon>Tracheophyta</taxon>
        <taxon>Spermatophyta</taxon>
        <taxon>Magnoliopsida</taxon>
        <taxon>Liliopsida</taxon>
        <taxon>Poales</taxon>
        <taxon>Bromeliaceae</taxon>
        <taxon>Bromelioideae</taxon>
        <taxon>Ananas</taxon>
    </lineage>
</organism>
<keyword evidence="6" id="KW-0597">Phosphoprotein</keyword>
<evidence type="ECO:0000256" key="15">
    <source>
        <dbReference type="ARBA" id="ARBA00023136"/>
    </source>
</evidence>
<dbReference type="PROSITE" id="PS50948">
    <property type="entry name" value="PAN"/>
    <property type="match status" value="2"/>
</dbReference>
<evidence type="ECO:0000256" key="3">
    <source>
        <dbReference type="ARBA" id="ARBA00022475"/>
    </source>
</evidence>
<dbReference type="FunFam" id="1.10.510.10:FF:000227">
    <property type="entry name" value="Serine/threonine-protein kinase"/>
    <property type="match status" value="2"/>
</dbReference>
<dbReference type="SUPFAM" id="SSF51110">
    <property type="entry name" value="alpha-D-mannose-specific plant lectins"/>
    <property type="match status" value="1"/>
</dbReference>
<dbReference type="GO" id="GO:0005886">
    <property type="term" value="C:plasma membrane"/>
    <property type="evidence" value="ECO:0007669"/>
    <property type="project" value="UniProtKB-SubCell"/>
</dbReference>
<keyword evidence="18" id="KW-0325">Glycoprotein</keyword>
<dbReference type="InterPro" id="IPR003609">
    <property type="entry name" value="Pan_app"/>
</dbReference>
<evidence type="ECO:0000256" key="17">
    <source>
        <dbReference type="ARBA" id="ARBA00023170"/>
    </source>
</evidence>
<evidence type="ECO:0000256" key="21">
    <source>
        <dbReference type="PROSITE-ProRule" id="PRU10141"/>
    </source>
</evidence>
<dbReference type="SMART" id="SM00108">
    <property type="entry name" value="B_lectin"/>
    <property type="match status" value="1"/>
</dbReference>
<evidence type="ECO:0000256" key="20">
    <source>
        <dbReference type="ARBA" id="ARBA00048679"/>
    </source>
</evidence>
<dbReference type="Pfam" id="PF00069">
    <property type="entry name" value="Pkinase"/>
    <property type="match status" value="2"/>
</dbReference>
<dbReference type="Pfam" id="PF00954">
    <property type="entry name" value="S_locus_glycop"/>
    <property type="match status" value="1"/>
</dbReference>
<evidence type="ECO:0000256" key="10">
    <source>
        <dbReference type="ARBA" id="ARBA00022734"/>
    </source>
</evidence>
<evidence type="ECO:0000256" key="16">
    <source>
        <dbReference type="ARBA" id="ARBA00023157"/>
    </source>
</evidence>
<comment type="caution">
    <text evidence="26">The sequence shown here is derived from an EMBL/GenBank/DDBJ whole genome shotgun (WGS) entry which is preliminary data.</text>
</comment>
<dbReference type="Gene3D" id="1.10.510.10">
    <property type="entry name" value="Transferase(Phosphotransferase) domain 1"/>
    <property type="match status" value="2"/>
</dbReference>
<evidence type="ECO:0000256" key="11">
    <source>
        <dbReference type="ARBA" id="ARBA00022741"/>
    </source>
</evidence>
<evidence type="ECO:0000256" key="1">
    <source>
        <dbReference type="ARBA" id="ARBA00004251"/>
    </source>
</evidence>
<keyword evidence="3" id="KW-1003">Cell membrane</keyword>
<evidence type="ECO:0000313" key="26">
    <source>
        <dbReference type="EMBL" id="OAY68542.1"/>
    </source>
</evidence>
<keyword evidence="8 22" id="KW-0812">Transmembrane</keyword>
<keyword evidence="11 21" id="KW-0547">Nucleotide-binding</keyword>
<keyword evidence="14 22" id="KW-1133">Transmembrane helix</keyword>
<feature type="domain" description="Apple" evidence="25">
    <location>
        <begin position="810"/>
        <end position="872"/>
    </location>
</feature>
<evidence type="ECO:0000256" key="7">
    <source>
        <dbReference type="ARBA" id="ARBA00022679"/>
    </source>
</evidence>
<keyword evidence="15 22" id="KW-0472">Membrane</keyword>
<dbReference type="InterPro" id="IPR000719">
    <property type="entry name" value="Prot_kinase_dom"/>
</dbReference>
<feature type="domain" description="Apple" evidence="25">
    <location>
        <begin position="41"/>
        <end position="105"/>
    </location>
</feature>
<dbReference type="Gene3D" id="2.90.10.10">
    <property type="entry name" value="Bulb-type lectin domain"/>
    <property type="match status" value="1"/>
</dbReference>
<feature type="transmembrane region" description="Helical" evidence="22">
    <location>
        <begin position="901"/>
        <end position="921"/>
    </location>
</feature>
<evidence type="ECO:0000259" key="25">
    <source>
        <dbReference type="PROSITE" id="PS50948"/>
    </source>
</evidence>
<dbReference type="InterPro" id="IPR036426">
    <property type="entry name" value="Bulb-type_lectin_dom_sf"/>
</dbReference>
<dbReference type="InterPro" id="IPR001480">
    <property type="entry name" value="Bulb-type_lectin_dom"/>
</dbReference>
<dbReference type="GO" id="GO:0005524">
    <property type="term" value="F:ATP binding"/>
    <property type="evidence" value="ECO:0007669"/>
    <property type="project" value="UniProtKB-UniRule"/>
</dbReference>
<evidence type="ECO:0000256" key="2">
    <source>
        <dbReference type="ARBA" id="ARBA00012513"/>
    </source>
</evidence>
<dbReference type="GO" id="GO:0004674">
    <property type="term" value="F:protein serine/threonine kinase activity"/>
    <property type="evidence" value="ECO:0007669"/>
    <property type="project" value="UniProtKB-KW"/>
</dbReference>
<dbReference type="InterPro" id="IPR000858">
    <property type="entry name" value="S_locus_glycoprot_dom"/>
</dbReference>
<evidence type="ECO:0000256" key="8">
    <source>
        <dbReference type="ARBA" id="ARBA00022692"/>
    </source>
</evidence>
<evidence type="ECO:0000256" key="6">
    <source>
        <dbReference type="ARBA" id="ARBA00022553"/>
    </source>
</evidence>
<sequence length="1268" mass="141791">RYTCSENSSVGCLLQNYPFPSCGVGFYCGPFGICDTTSMQCMRPEGFNFHQLSHNLGNEEITAMDVVHDHDECESACTSNCSCTAFSFFSECMLWHGDLIYSTQCGDCSDGSPISIRTKIDSWRRNKHPEQSLIGLTVGVVLGTATVLAIGLIVTRRCKKRSHTTDPIYSKSFRVFSYSNLTSATKNFSKKLDQGSFGSVFMGTLRDSMLVAVKKLRGLRQGEKQFRAEVITVGMIQHINIVRLLGFCAEGTRRLLVCEFMTNGSIDSHLFSKTNSNIFLGWNQRYRIAIGIARGLAYLHEKCKDFIMHCDIKPENILLDEKFCPRIADFGMAKLFTRDGSRVLTTMRRTIGYLAPEWISGLAITHKADVYSFGMMLFEIISGRRNTERSEDGTYVYFPTWAAAKIHEGEVACLLDNKLKGEANGDELERACRVACWCIQELESSRPSMGLVVQMLEGVQEVSMPPIPTYLCNFVYDENDSINTQRPLMNSEEPKLLFLLASVFVFCCCNLRAVVALRDTITAGNPLAGNQSIVSKNGDFELRVPTPDDIYILGLTIWCRKYNLGLTVWSAYIDSTVVTIADLQLSISDDGNLILLSKDGSLIWSTNVTSPAASNSTVAVLLDSGNLVLRDGLNASNVLWQSFDHPSDTWLPGAPLGFDRSTGNHIFLTSYYFSLDVETVGSPQFVLQTNGSGEYDHSVQHLAVPTVIDIHQDSQKGTFSFHGIDGYTIFFLDINGLNRYKWSENPPVGLLIQKYPFYSCGVGFYCGPFGICDTASMQCICPAGFLPTNPQSWEGGDYSSGCRRVIPLNCKNENSSYMVYFLKRFPDNPQSFPANDYEGCESACTSNCSCTAFSFRFDCKLWHGDLINSTQCDYCSDGWSISIRTEIDSRRRNKHPERPPIGLTLGVVLGTATVLAVGLIVTWRCKKRSRTTDPIYLKSFRVFFYSDLKSATKNFSKKLGQGSFGSVFMGTLRDSTLVAVKKLEGLRQGEKQFRAEVITVGMIQHINIVRLLGFCAEGTRRLLVYEFVTNGSLDSHLFSKTNSDTFLDWNQRYRIAIGIARGLAYLHEKCKDFIIHCDIKPENILLDEKFCPRIADFGMAKLFTRDGSRVLTTMRGTIGYLAPEWISGLAITHKADVYSFGMMLFEIISGRRNTERSEDGTYVYFPTWAAAKIHEGEVACLLDNNLKGEAYSEELERACRVACWCIQELESSRPAMGLVVQMLEGVQEVNIPPIPTYLCNFVWDENGSNDTQVRGHCLDDLMSDSFTE</sequence>
<keyword evidence="13 21" id="KW-0067">ATP-binding</keyword>
<keyword evidence="16" id="KW-1015">Disulfide bond</keyword>
<dbReference type="CDD" id="cd01098">
    <property type="entry name" value="PAN_AP_plant"/>
    <property type="match status" value="1"/>
</dbReference>
<dbReference type="Pfam" id="PF01453">
    <property type="entry name" value="B_lectin"/>
    <property type="match status" value="1"/>
</dbReference>
<name>A0A199UUQ7_ANACO</name>
<dbReference type="GO" id="GO:0030246">
    <property type="term" value="F:carbohydrate binding"/>
    <property type="evidence" value="ECO:0007669"/>
    <property type="project" value="UniProtKB-KW"/>
</dbReference>
<comment type="catalytic activity">
    <reaction evidence="19">
        <text>L-threonyl-[protein] + ATP = O-phospho-L-threonyl-[protein] + ADP + H(+)</text>
        <dbReference type="Rhea" id="RHEA:46608"/>
        <dbReference type="Rhea" id="RHEA-COMP:11060"/>
        <dbReference type="Rhea" id="RHEA-COMP:11605"/>
        <dbReference type="ChEBI" id="CHEBI:15378"/>
        <dbReference type="ChEBI" id="CHEBI:30013"/>
        <dbReference type="ChEBI" id="CHEBI:30616"/>
        <dbReference type="ChEBI" id="CHEBI:61977"/>
        <dbReference type="ChEBI" id="CHEBI:456216"/>
        <dbReference type="EC" id="2.7.11.1"/>
    </reaction>
</comment>
<evidence type="ECO:0000259" key="24">
    <source>
        <dbReference type="PROSITE" id="PS50927"/>
    </source>
</evidence>
<feature type="non-terminal residue" evidence="26">
    <location>
        <position position="1"/>
    </location>
</feature>
<accession>A0A199UUQ7</accession>
<dbReference type="PROSITE" id="PS00108">
    <property type="entry name" value="PROTEIN_KINASE_ST"/>
    <property type="match status" value="2"/>
</dbReference>
<dbReference type="PROSITE" id="PS50011">
    <property type="entry name" value="PROTEIN_KINASE_DOM"/>
    <property type="match status" value="2"/>
</dbReference>
<dbReference type="InterPro" id="IPR011009">
    <property type="entry name" value="Kinase-like_dom_sf"/>
</dbReference>
<evidence type="ECO:0000256" key="5">
    <source>
        <dbReference type="ARBA" id="ARBA00022536"/>
    </source>
</evidence>
<evidence type="ECO:0000256" key="22">
    <source>
        <dbReference type="SAM" id="Phobius"/>
    </source>
</evidence>
<keyword evidence="9" id="KW-0732">Signal</keyword>
<dbReference type="PANTHER" id="PTHR47974:SF19">
    <property type="entry name" value="RECEPTOR-LIKE SERINE_THREONINE-PROTEIN KINASE"/>
    <property type="match status" value="1"/>
</dbReference>
<dbReference type="GO" id="GO:0048544">
    <property type="term" value="P:recognition of pollen"/>
    <property type="evidence" value="ECO:0007669"/>
    <property type="project" value="InterPro"/>
</dbReference>
<dbReference type="PANTHER" id="PTHR47974">
    <property type="entry name" value="OS07G0415500 PROTEIN"/>
    <property type="match status" value="1"/>
</dbReference>
<evidence type="ECO:0000256" key="18">
    <source>
        <dbReference type="ARBA" id="ARBA00023180"/>
    </source>
</evidence>
<keyword evidence="10 26" id="KW-0430">Lectin</keyword>
<dbReference type="EMBL" id="LSRQ01004887">
    <property type="protein sequence ID" value="OAY68542.1"/>
    <property type="molecule type" value="Genomic_DNA"/>
</dbReference>
<dbReference type="InterPro" id="IPR008271">
    <property type="entry name" value="Ser/Thr_kinase_AS"/>
</dbReference>
<proteinExistence type="predicted"/>
<feature type="transmembrane region" description="Helical" evidence="22">
    <location>
        <begin position="133"/>
        <end position="154"/>
    </location>
</feature>
<evidence type="ECO:0000256" key="14">
    <source>
        <dbReference type="ARBA" id="ARBA00022989"/>
    </source>
</evidence>
<dbReference type="GO" id="GO:0051707">
    <property type="term" value="P:response to other organism"/>
    <property type="evidence" value="ECO:0007669"/>
    <property type="project" value="UniProtKB-ARBA"/>
</dbReference>
<dbReference type="Proteomes" id="UP000092600">
    <property type="component" value="Unassembled WGS sequence"/>
</dbReference>
<dbReference type="InterPro" id="IPR017441">
    <property type="entry name" value="Protein_kinase_ATP_BS"/>
</dbReference>
<dbReference type="SMART" id="SM00473">
    <property type="entry name" value="PAN_AP"/>
    <property type="match status" value="2"/>
</dbReference>
<evidence type="ECO:0000259" key="23">
    <source>
        <dbReference type="PROSITE" id="PS50011"/>
    </source>
</evidence>
<keyword evidence="17 26" id="KW-0675">Receptor</keyword>
<reference evidence="26 27" key="1">
    <citation type="journal article" date="2016" name="DNA Res.">
        <title>The draft genome of MD-2 pineapple using hybrid error correction of long reads.</title>
        <authorList>
            <person name="Redwan R.M."/>
            <person name="Saidin A."/>
            <person name="Kumar S.V."/>
        </authorList>
    </citation>
    <scope>NUCLEOTIDE SEQUENCE [LARGE SCALE GENOMIC DNA]</scope>
    <source>
        <strain evidence="27">cv. MD2</strain>
        <tissue evidence="26">Leaf</tissue>
    </source>
</reference>
<evidence type="ECO:0000256" key="12">
    <source>
        <dbReference type="ARBA" id="ARBA00022777"/>
    </source>
</evidence>
<dbReference type="FunFam" id="3.30.200.20:FF:000059">
    <property type="entry name" value="S-receptor-like serine/threonine-protein kinase"/>
    <property type="match status" value="1"/>
</dbReference>
<protein>
    <recommendedName>
        <fullName evidence="2">non-specific serine/threonine protein kinase</fullName>
        <ecNumber evidence="2">2.7.11.1</ecNumber>
    </recommendedName>
</protein>
<evidence type="ECO:0000313" key="27">
    <source>
        <dbReference type="Proteomes" id="UP000092600"/>
    </source>
</evidence>
<comment type="subcellular location">
    <subcellularLocation>
        <location evidence="1">Cell membrane</location>
        <topology evidence="1">Single-pass type I membrane protein</topology>
    </subcellularLocation>
</comment>
<dbReference type="EC" id="2.7.11.1" evidence="2"/>
<feature type="binding site" evidence="21">
    <location>
        <position position="982"/>
    </location>
    <ligand>
        <name>ATP</name>
        <dbReference type="ChEBI" id="CHEBI:30616"/>
    </ligand>
</feature>
<feature type="domain" description="Protein kinase" evidence="23">
    <location>
        <begin position="186"/>
        <end position="467"/>
    </location>
</feature>
<dbReference type="PROSITE" id="PS50927">
    <property type="entry name" value="BULB_LECTIN"/>
    <property type="match status" value="1"/>
</dbReference>
<evidence type="ECO:0000256" key="13">
    <source>
        <dbReference type="ARBA" id="ARBA00022840"/>
    </source>
</evidence>
<dbReference type="AlphaFoldDB" id="A0A199UUQ7"/>
<dbReference type="CDD" id="cd00028">
    <property type="entry name" value="B_lectin"/>
    <property type="match status" value="1"/>
</dbReference>
<comment type="catalytic activity">
    <reaction evidence="20">
        <text>L-seryl-[protein] + ATP = O-phospho-L-seryl-[protein] + ADP + H(+)</text>
        <dbReference type="Rhea" id="RHEA:17989"/>
        <dbReference type="Rhea" id="RHEA-COMP:9863"/>
        <dbReference type="Rhea" id="RHEA-COMP:11604"/>
        <dbReference type="ChEBI" id="CHEBI:15378"/>
        <dbReference type="ChEBI" id="CHEBI:29999"/>
        <dbReference type="ChEBI" id="CHEBI:30616"/>
        <dbReference type="ChEBI" id="CHEBI:83421"/>
        <dbReference type="ChEBI" id="CHEBI:456216"/>
        <dbReference type="EC" id="2.7.11.1"/>
    </reaction>
</comment>
<dbReference type="CDD" id="cd14066">
    <property type="entry name" value="STKc_IRAK"/>
    <property type="match status" value="2"/>
</dbReference>